<dbReference type="AlphaFoldDB" id="A0A099P5Z2"/>
<evidence type="ECO:0000313" key="4">
    <source>
        <dbReference type="EMBL" id="ONH75661.1"/>
    </source>
</evidence>
<evidence type="ECO:0000313" key="3">
    <source>
        <dbReference type="EMBL" id="KGK40453.1"/>
    </source>
</evidence>
<dbReference type="eggNOG" id="KOG3043">
    <property type="taxonomic scope" value="Eukaryota"/>
</dbReference>
<name>A0A099P5Z2_PICKU</name>
<dbReference type="EMBL" id="NHMM01000001">
    <property type="protein sequence ID" value="OUT23974.1"/>
    <property type="molecule type" value="Genomic_DNA"/>
</dbReference>
<reference evidence="7" key="3">
    <citation type="journal article" date="2017" name="Genome Announc.">
        <title>Genome sequences of Cyberlindnera fabianii 65, Pichia kudriavzevii 129, and Saccharomyces cerevisiae 131 isolated from fermented masau fruits in Zimbabwe.</title>
        <authorList>
            <person name="van Rijswijck I.M.H."/>
            <person name="Derks M.F.L."/>
            <person name="Abee T."/>
            <person name="de Ridder D."/>
            <person name="Smid E.J."/>
        </authorList>
    </citation>
    <scope>NUCLEOTIDE SEQUENCE [LARGE SCALE GENOMIC DNA]</scope>
    <source>
        <strain evidence="7">129</strain>
    </source>
</reference>
<reference evidence="6" key="1">
    <citation type="journal article" date="2014" name="Microb. Cell Fact.">
        <title>Exploiting Issatchenkia orientalis SD108 for succinic acid production.</title>
        <authorList>
            <person name="Xiao H."/>
            <person name="Shao Z."/>
            <person name="Jiang Y."/>
            <person name="Dole S."/>
            <person name="Zhao H."/>
        </authorList>
    </citation>
    <scope>NUCLEOTIDE SEQUENCE [LARGE SCALE GENOMIC DNA]</scope>
    <source>
        <strain evidence="6">SD108</strain>
    </source>
</reference>
<dbReference type="EMBL" id="MQVM01000006">
    <property type="protein sequence ID" value="ONH75661.1"/>
    <property type="molecule type" value="Genomic_DNA"/>
</dbReference>
<dbReference type="InterPro" id="IPR029058">
    <property type="entry name" value="AB_hydrolase_fold"/>
</dbReference>
<evidence type="ECO:0000259" key="1">
    <source>
        <dbReference type="Pfam" id="PF01738"/>
    </source>
</evidence>
<dbReference type="Proteomes" id="UP000189274">
    <property type="component" value="Unassembled WGS sequence"/>
</dbReference>
<protein>
    <submittedName>
        <fullName evidence="4">Protein AIM2</fullName>
    </submittedName>
</protein>
<gene>
    <name evidence="4" type="ORF">BOH78_1732</name>
    <name evidence="2" type="ORF">C5L36_0C03410</name>
    <name evidence="5" type="ORF">CAS74_000351</name>
    <name evidence="3" type="ORF">JL09_g371</name>
</gene>
<sequence>MPDILFGNPYPLGGDAQLWFANHPVSKTKASVSGFLQYVKRNFKNVKFVAGIGYCFGAKYFANHLTETGINDVGVFAHPSLIKESELRAIKKPLMISAAEIDRTFTDELRYKSEDILRTLSIPYQIDLFGNVSHGFAVRSDLSDKRVKYAAEKAFADAIYWIQYHATK</sequence>
<dbReference type="PANTHER" id="PTHR17630:SF44">
    <property type="entry name" value="PROTEIN AIM2"/>
    <property type="match status" value="1"/>
</dbReference>
<accession>A0A099P5Z2</accession>
<dbReference type="Gene3D" id="3.40.50.1820">
    <property type="entry name" value="alpha/beta hydrolase"/>
    <property type="match status" value="1"/>
</dbReference>
<organism evidence="3 6">
    <name type="scientific">Pichia kudriavzevii</name>
    <name type="common">Yeast</name>
    <name type="synonym">Issatchenkia orientalis</name>
    <dbReference type="NCBI Taxonomy" id="4909"/>
    <lineage>
        <taxon>Eukaryota</taxon>
        <taxon>Fungi</taxon>
        <taxon>Dikarya</taxon>
        <taxon>Ascomycota</taxon>
        <taxon>Saccharomycotina</taxon>
        <taxon>Pichiomycetes</taxon>
        <taxon>Pichiales</taxon>
        <taxon>Pichiaceae</taxon>
        <taxon>Pichia</taxon>
    </lineage>
</organism>
<dbReference type="Proteomes" id="UP000195871">
    <property type="component" value="Unassembled WGS sequence"/>
</dbReference>
<dbReference type="OrthoDB" id="17560at2759"/>
<evidence type="ECO:0000313" key="6">
    <source>
        <dbReference type="Proteomes" id="UP000029867"/>
    </source>
</evidence>
<reference evidence="5 8" key="5">
    <citation type="submission" date="2017-05" db="EMBL/GenBank/DDBJ databases">
        <title>The Genome Sequence of Candida krusei Ckrusei653.</title>
        <authorList>
            <person name="Cuomo C."/>
            <person name="Forche A."/>
            <person name="Young S."/>
            <person name="Abouelleil A."/>
            <person name="Cao P."/>
            <person name="Chapman S."/>
            <person name="Cusick C."/>
            <person name="Shea T."/>
            <person name="Nusbaum C."/>
            <person name="Birren B."/>
        </authorList>
    </citation>
    <scope>NUCLEOTIDE SEQUENCE [LARGE SCALE GENOMIC DNA]</scope>
    <source>
        <strain evidence="5 8">Ckrusei653</strain>
    </source>
</reference>
<feature type="domain" description="Dienelactone hydrolase" evidence="1">
    <location>
        <begin position="27"/>
        <end position="164"/>
    </location>
</feature>
<evidence type="ECO:0000313" key="2">
    <source>
        <dbReference type="EMBL" id="AWU76401.1"/>
    </source>
</evidence>
<keyword evidence="9" id="KW-1185">Reference proteome</keyword>
<evidence type="ECO:0000313" key="5">
    <source>
        <dbReference type="EMBL" id="OUT23974.1"/>
    </source>
</evidence>
<dbReference type="InterPro" id="IPR002925">
    <property type="entry name" value="Dienelactn_hydro"/>
</dbReference>
<proteinExistence type="predicted"/>
<evidence type="ECO:0000313" key="9">
    <source>
        <dbReference type="Proteomes" id="UP000249293"/>
    </source>
</evidence>
<reference evidence="3" key="2">
    <citation type="submission" date="2014-08" db="EMBL/GenBank/DDBJ databases">
        <title>Exploiting Issatchenkia orientalis SD108 for Succinic Acid Production.</title>
        <authorList>
            <person name="Xiao H."/>
            <person name="Shao Z."/>
            <person name="Jiang Y."/>
            <person name="Dole S."/>
            <person name="Zhao H."/>
        </authorList>
    </citation>
    <scope>NUCLEOTIDE SEQUENCE [LARGE SCALE GENOMIC DNA]</scope>
    <source>
        <strain evidence="3">SD108</strain>
    </source>
</reference>
<reference evidence="4" key="4">
    <citation type="submission" date="2017-01" db="EMBL/GenBank/DDBJ databases">
        <authorList>
            <person name="Mah S.A."/>
            <person name="Swanson W.J."/>
            <person name="Moy G.W."/>
            <person name="Vacquier V.D."/>
        </authorList>
    </citation>
    <scope>NUCLEOTIDE SEQUENCE [LARGE SCALE GENOMIC DNA]</scope>
    <source>
        <strain evidence="4">129</strain>
    </source>
</reference>
<dbReference type="GO" id="GO:0016787">
    <property type="term" value="F:hydrolase activity"/>
    <property type="evidence" value="ECO:0007669"/>
    <property type="project" value="InterPro"/>
</dbReference>
<dbReference type="PANTHER" id="PTHR17630">
    <property type="entry name" value="DIENELACTONE HYDROLASE"/>
    <property type="match status" value="1"/>
</dbReference>
<dbReference type="Pfam" id="PF01738">
    <property type="entry name" value="DLH"/>
    <property type="match status" value="1"/>
</dbReference>
<dbReference type="HOGENOM" id="CLU_054590_2_1_1"/>
<dbReference type="EMBL" id="JQFK01000002">
    <property type="protein sequence ID" value="KGK40453.1"/>
    <property type="molecule type" value="Genomic_DNA"/>
</dbReference>
<reference evidence="2 9" key="6">
    <citation type="submission" date="2018-06" db="EMBL/GenBank/DDBJ databases">
        <title>Population genomics shows no distinction between pathogenic Candida krusei and environmental Pichia kudriavzevii: One species, four names.</title>
        <authorList>
            <person name="Douglass A.P."/>
            <person name="Offei B."/>
            <person name="Braun-Galleani S."/>
            <person name="Coughlan A.Y."/>
            <person name="Martos A."/>
            <person name="Ortiz-Merino R.A."/>
            <person name="Byrne K.P."/>
            <person name="Wolfe K.H."/>
        </authorList>
    </citation>
    <scope>NUCLEOTIDE SEQUENCE [LARGE SCALE GENOMIC DNA]</scope>
    <source>
        <strain evidence="2 9">CBS573</strain>
    </source>
</reference>
<evidence type="ECO:0000313" key="8">
    <source>
        <dbReference type="Proteomes" id="UP000195871"/>
    </source>
</evidence>
<dbReference type="SUPFAM" id="SSF53474">
    <property type="entry name" value="alpha/beta-Hydrolases"/>
    <property type="match status" value="1"/>
</dbReference>
<dbReference type="EMBL" id="CP028775">
    <property type="protein sequence ID" value="AWU76401.1"/>
    <property type="molecule type" value="Genomic_DNA"/>
</dbReference>
<dbReference type="Proteomes" id="UP000029867">
    <property type="component" value="Unassembled WGS sequence"/>
</dbReference>
<dbReference type="Proteomes" id="UP000249293">
    <property type="component" value="Chromosome 3"/>
</dbReference>
<dbReference type="VEuPathDB" id="FungiDB:C5L36_0C03410"/>
<evidence type="ECO:0000313" key="7">
    <source>
        <dbReference type="Proteomes" id="UP000189274"/>
    </source>
</evidence>